<reference evidence="4" key="1">
    <citation type="submission" date="2025-08" db="UniProtKB">
        <authorList>
            <consortium name="RefSeq"/>
        </authorList>
    </citation>
    <scope>IDENTIFICATION</scope>
    <source>
        <tissue evidence="4">Muscle</tissue>
    </source>
</reference>
<organism evidence="3 4">
    <name type="scientific">Bombus vosnesenskii</name>
    <dbReference type="NCBI Taxonomy" id="207650"/>
    <lineage>
        <taxon>Eukaryota</taxon>
        <taxon>Metazoa</taxon>
        <taxon>Ecdysozoa</taxon>
        <taxon>Arthropoda</taxon>
        <taxon>Hexapoda</taxon>
        <taxon>Insecta</taxon>
        <taxon>Pterygota</taxon>
        <taxon>Neoptera</taxon>
        <taxon>Endopterygota</taxon>
        <taxon>Hymenoptera</taxon>
        <taxon>Apocrita</taxon>
        <taxon>Aculeata</taxon>
        <taxon>Apoidea</taxon>
        <taxon>Anthophila</taxon>
        <taxon>Apidae</taxon>
        <taxon>Bombus</taxon>
        <taxon>Pyrobombus</taxon>
    </lineage>
</organism>
<name>A0A6J3K9Q2_9HYME</name>
<dbReference type="PROSITE" id="PS50294">
    <property type="entry name" value="WD_REPEATS_REGION"/>
    <property type="match status" value="3"/>
</dbReference>
<dbReference type="RefSeq" id="XP_033349236.1">
    <property type="nucleotide sequence ID" value="XM_033493345.1"/>
</dbReference>
<feature type="repeat" description="WD" evidence="1">
    <location>
        <begin position="534"/>
        <end position="570"/>
    </location>
</feature>
<evidence type="ECO:0000256" key="1">
    <source>
        <dbReference type="PROSITE-ProRule" id="PRU00221"/>
    </source>
</evidence>
<evidence type="ECO:0000313" key="4">
    <source>
        <dbReference type="RefSeq" id="XP_033349236.1"/>
    </source>
</evidence>
<sequence length="570" mass="63714">MGDIRVLDPRMDPRFDLKQSRPWPPMYRSHPATRGPSFCYRPMPMDAMTQWVTPHIADYNYVPTRISASNSNKGRDYYYLAPLYRNAIPPPQAMSPLQVPPVAVSPRMMMMEPRSRTKNSGGLCRSSVPPCTCSVGRTRSLEDVRSEVSEWEDYHDENGNHLQRKSPKNGGVCRQVRRSMENLLDVETAEQHELNTFERIGRTCRKPDERRNERPGRRRGSYMQEPRQELDASNGNSNGGRPRFVPVTALEDVQAVRCAEFHPHGKLYAVGSNSKTLRICSYPKLHDVREDHQTYQPTVLFKRTKHHKGSIYCLAWTPDGQLMATGSNDKTVKLMRFNADTSNLEGQEVELTMHDGTVRDLCFLEDTSNKSSLLISGGAGDCKIYVTDCATGTPFQALSGHSGHVLTLYNWGGAMFVSGSQDKTVRFWDLRTRGCVNMVTPATVPGSRVGSPVAALCVDPSGRLLVSGHEDSSCVLFDIRGGRTVQCFKPHAADIRSIRFSPSAYYLLTGGYDNKLVLTDLQGDLTMPLPSVVVAQHQDKVISGRWHPTEFSFLSTSADKTATLWALPPV</sequence>
<dbReference type="Proteomes" id="UP000504631">
    <property type="component" value="Unplaced"/>
</dbReference>
<dbReference type="InterPro" id="IPR036322">
    <property type="entry name" value="WD40_repeat_dom_sf"/>
</dbReference>
<feature type="region of interest" description="Disordered" evidence="2">
    <location>
        <begin position="203"/>
        <end position="242"/>
    </location>
</feature>
<feature type="repeat" description="WD" evidence="1">
    <location>
        <begin position="488"/>
        <end position="522"/>
    </location>
</feature>
<dbReference type="CDD" id="cd00200">
    <property type="entry name" value="WD40"/>
    <property type="match status" value="1"/>
</dbReference>
<dbReference type="Pfam" id="PF00400">
    <property type="entry name" value="WD40"/>
    <property type="match status" value="5"/>
</dbReference>
<keyword evidence="3" id="KW-1185">Reference proteome</keyword>
<feature type="compositionally biased region" description="Basic and acidic residues" evidence="2">
    <location>
        <begin position="203"/>
        <end position="215"/>
    </location>
</feature>
<evidence type="ECO:0000256" key="2">
    <source>
        <dbReference type="SAM" id="MobiDB-lite"/>
    </source>
</evidence>
<dbReference type="AlphaFoldDB" id="A0A6J3K9Q2"/>
<dbReference type="PROSITE" id="PS50082">
    <property type="entry name" value="WD_REPEATS_2"/>
    <property type="match status" value="4"/>
</dbReference>
<gene>
    <name evidence="4" type="primary">LOC117233225</name>
</gene>
<feature type="repeat" description="WD" evidence="1">
    <location>
        <begin position="304"/>
        <end position="334"/>
    </location>
</feature>
<dbReference type="InterPro" id="IPR040067">
    <property type="entry name" value="WDR47"/>
</dbReference>
<keyword evidence="1" id="KW-0853">WD repeat</keyword>
<feature type="repeat" description="WD" evidence="1">
    <location>
        <begin position="398"/>
        <end position="438"/>
    </location>
</feature>
<evidence type="ECO:0000313" key="3">
    <source>
        <dbReference type="Proteomes" id="UP000504631"/>
    </source>
</evidence>
<protein>
    <submittedName>
        <fullName evidence="4">WD repeat-containing protein 47 isoform X6</fullName>
    </submittedName>
</protein>
<dbReference type="SUPFAM" id="SSF50978">
    <property type="entry name" value="WD40 repeat-like"/>
    <property type="match status" value="1"/>
</dbReference>
<dbReference type="InterPro" id="IPR001680">
    <property type="entry name" value="WD40_rpt"/>
</dbReference>
<dbReference type="GeneID" id="117233225"/>
<dbReference type="PANTHER" id="PTHR19863">
    <property type="entry name" value="NEMITIN (NEURONAL ENRICHED MAP INTERACTING PROTEIN) HOMOLOG"/>
    <property type="match status" value="1"/>
</dbReference>
<proteinExistence type="predicted"/>
<dbReference type="PANTHER" id="PTHR19863:SF5">
    <property type="entry name" value="WD REPEAT-CONTAINING PROTEIN 47"/>
    <property type="match status" value="1"/>
</dbReference>
<accession>A0A6J3K9Q2</accession>
<dbReference type="SMART" id="SM00320">
    <property type="entry name" value="WD40"/>
    <property type="match status" value="7"/>
</dbReference>
<dbReference type="Gene3D" id="2.130.10.10">
    <property type="entry name" value="YVTN repeat-like/Quinoprotein amine dehydrogenase"/>
    <property type="match status" value="2"/>
</dbReference>
<dbReference type="InterPro" id="IPR015943">
    <property type="entry name" value="WD40/YVTN_repeat-like_dom_sf"/>
</dbReference>